<dbReference type="EMBL" id="VSSQ01031532">
    <property type="protein sequence ID" value="MPM82446.1"/>
    <property type="molecule type" value="Genomic_DNA"/>
</dbReference>
<comment type="caution">
    <text evidence="4">The sequence shown here is derived from an EMBL/GenBank/DDBJ whole genome shotgun (WGS) entry which is preliminary data.</text>
</comment>
<keyword evidence="2 4" id="KW-0689">Ribosomal protein</keyword>
<dbReference type="InterPro" id="IPR005823">
    <property type="entry name" value="Ribosomal_uL13_bac-type"/>
</dbReference>
<keyword evidence="3" id="KW-0687">Ribonucleoprotein</keyword>
<comment type="similarity">
    <text evidence="1">Belongs to the universal ribosomal protein uL13 family.</text>
</comment>
<dbReference type="NCBIfam" id="TIGR01066">
    <property type="entry name" value="rplM_bact"/>
    <property type="match status" value="1"/>
</dbReference>
<dbReference type="HAMAP" id="MF_01366">
    <property type="entry name" value="Ribosomal_uL13"/>
    <property type="match status" value="1"/>
</dbReference>
<dbReference type="GO" id="GO:0022625">
    <property type="term" value="C:cytosolic large ribosomal subunit"/>
    <property type="evidence" value="ECO:0007669"/>
    <property type="project" value="TreeGrafter"/>
</dbReference>
<dbReference type="SUPFAM" id="SSF52161">
    <property type="entry name" value="Ribosomal protein L13"/>
    <property type="match status" value="1"/>
</dbReference>
<proteinExistence type="inferred from homology"/>
<dbReference type="InterPro" id="IPR023563">
    <property type="entry name" value="Ribosomal_uL13_CS"/>
</dbReference>
<dbReference type="PANTHER" id="PTHR11545:SF2">
    <property type="entry name" value="LARGE RIBOSOMAL SUBUNIT PROTEIN UL13M"/>
    <property type="match status" value="1"/>
</dbReference>
<dbReference type="GO" id="GO:0006412">
    <property type="term" value="P:translation"/>
    <property type="evidence" value="ECO:0007669"/>
    <property type="project" value="InterPro"/>
</dbReference>
<organism evidence="4">
    <name type="scientific">bioreactor metagenome</name>
    <dbReference type="NCBI Taxonomy" id="1076179"/>
    <lineage>
        <taxon>unclassified sequences</taxon>
        <taxon>metagenomes</taxon>
        <taxon>ecological metagenomes</taxon>
    </lineage>
</organism>
<evidence type="ECO:0000256" key="3">
    <source>
        <dbReference type="ARBA" id="ARBA00023274"/>
    </source>
</evidence>
<dbReference type="Gene3D" id="3.90.1180.10">
    <property type="entry name" value="Ribosomal protein L13"/>
    <property type="match status" value="1"/>
</dbReference>
<dbReference type="PIRSF" id="PIRSF002181">
    <property type="entry name" value="Ribosomal_L13"/>
    <property type="match status" value="1"/>
</dbReference>
<dbReference type="Pfam" id="PF00572">
    <property type="entry name" value="Ribosomal_L13"/>
    <property type="match status" value="1"/>
</dbReference>
<dbReference type="CDD" id="cd00392">
    <property type="entry name" value="Ribosomal_L13"/>
    <property type="match status" value="1"/>
</dbReference>
<sequence length="142" mass="15661">MSTFMANASTVERKWYVVDAAGKPMGRVAAEVAVLLNGKHKVDYTPHVDCGDFVIIVNAEQVELTGNKPVQKLYRTHSGYAGGLKEVQYKTLMAKRPEMAIQLAVRGMLPKNGIGRRSLGRLKIYKGSEHPHAAQQPVPYNV</sequence>
<gene>
    <name evidence="4" type="primary">rplM_37</name>
    <name evidence="4" type="ORF">SDC9_129507</name>
</gene>
<dbReference type="GO" id="GO:0003735">
    <property type="term" value="F:structural constituent of ribosome"/>
    <property type="evidence" value="ECO:0007669"/>
    <property type="project" value="InterPro"/>
</dbReference>
<reference evidence="4" key="1">
    <citation type="submission" date="2019-08" db="EMBL/GenBank/DDBJ databases">
        <authorList>
            <person name="Kucharzyk K."/>
            <person name="Murdoch R.W."/>
            <person name="Higgins S."/>
            <person name="Loffler F."/>
        </authorList>
    </citation>
    <scope>NUCLEOTIDE SEQUENCE</scope>
</reference>
<dbReference type="GO" id="GO:0017148">
    <property type="term" value="P:negative regulation of translation"/>
    <property type="evidence" value="ECO:0007669"/>
    <property type="project" value="TreeGrafter"/>
</dbReference>
<dbReference type="FunFam" id="3.90.1180.10:FF:000001">
    <property type="entry name" value="50S ribosomal protein L13"/>
    <property type="match status" value="1"/>
</dbReference>
<protein>
    <submittedName>
        <fullName evidence="4">50S ribosomal protein L13</fullName>
    </submittedName>
</protein>
<dbReference type="InterPro" id="IPR005822">
    <property type="entry name" value="Ribosomal_uL13"/>
</dbReference>
<dbReference type="PROSITE" id="PS00783">
    <property type="entry name" value="RIBOSOMAL_L13"/>
    <property type="match status" value="1"/>
</dbReference>
<evidence type="ECO:0000256" key="2">
    <source>
        <dbReference type="ARBA" id="ARBA00022980"/>
    </source>
</evidence>
<dbReference type="PANTHER" id="PTHR11545">
    <property type="entry name" value="RIBOSOMAL PROTEIN L13"/>
    <property type="match status" value="1"/>
</dbReference>
<evidence type="ECO:0000313" key="4">
    <source>
        <dbReference type="EMBL" id="MPM82446.1"/>
    </source>
</evidence>
<dbReference type="GO" id="GO:0003729">
    <property type="term" value="F:mRNA binding"/>
    <property type="evidence" value="ECO:0007669"/>
    <property type="project" value="UniProtKB-ARBA"/>
</dbReference>
<accession>A0A645CZ67</accession>
<name>A0A645CZ67_9ZZZZ</name>
<evidence type="ECO:0000256" key="1">
    <source>
        <dbReference type="ARBA" id="ARBA00006227"/>
    </source>
</evidence>
<dbReference type="InterPro" id="IPR036899">
    <property type="entry name" value="Ribosomal_uL13_sf"/>
</dbReference>
<dbReference type="AlphaFoldDB" id="A0A645CZ67"/>